<feature type="compositionally biased region" description="Low complexity" evidence="1">
    <location>
        <begin position="18"/>
        <end position="53"/>
    </location>
</feature>
<dbReference type="EMBL" id="JAUZQC010000023">
    <property type="protein sequence ID" value="KAK5850270.1"/>
    <property type="molecule type" value="Genomic_DNA"/>
</dbReference>
<evidence type="ECO:0000256" key="1">
    <source>
        <dbReference type="SAM" id="MobiDB-lite"/>
    </source>
</evidence>
<feature type="region of interest" description="Disordered" evidence="1">
    <location>
        <begin position="1"/>
        <end position="53"/>
    </location>
</feature>
<reference evidence="2 3" key="2">
    <citation type="journal article" date="2023" name="Mol. Biol. Evol.">
        <title>Genomics of Secondarily Temperate Adaptation in the Only Non-Antarctic Icefish.</title>
        <authorList>
            <person name="Rivera-Colon A.G."/>
            <person name="Rayamajhi N."/>
            <person name="Minhas B.F."/>
            <person name="Madrigal G."/>
            <person name="Bilyk K.T."/>
            <person name="Yoon V."/>
            <person name="Hune M."/>
            <person name="Gregory S."/>
            <person name="Cheng C.H.C."/>
            <person name="Catchen J.M."/>
        </authorList>
    </citation>
    <scope>NUCLEOTIDE SEQUENCE [LARGE SCALE GENOMIC DNA]</scope>
    <source>
        <strain evidence="2">JMC-PN-2008</strain>
    </source>
</reference>
<evidence type="ECO:0000313" key="3">
    <source>
        <dbReference type="Proteomes" id="UP001346869"/>
    </source>
</evidence>
<sequence>MRRELSGEGLGGVDPWPSRRVAAAPGAPAARPSGSSARRIPAQKSSPSISSPQAIAYACLPDEHRARGLRAALRELSRKPSGPDLGRDDYTVGRYSAADPRR</sequence>
<proteinExistence type="predicted"/>
<dbReference type="Proteomes" id="UP001346869">
    <property type="component" value="Unassembled WGS sequence"/>
</dbReference>
<name>A0AAN7WZX4_ELEMC</name>
<evidence type="ECO:0000313" key="2">
    <source>
        <dbReference type="EMBL" id="KAK5850270.1"/>
    </source>
</evidence>
<protein>
    <submittedName>
        <fullName evidence="2">Uncharacterized protein</fullName>
    </submittedName>
</protein>
<keyword evidence="3" id="KW-1185">Reference proteome</keyword>
<reference evidence="2 3" key="1">
    <citation type="journal article" date="2023" name="Genes (Basel)">
        <title>Chromosome-Level Genome Assembly and Circadian Gene Repertoire of the Patagonia Blennie Eleginops maclovinus-The Closest Ancestral Proxy of Antarctic Cryonotothenioids.</title>
        <authorList>
            <person name="Cheng C.C."/>
            <person name="Rivera-Colon A.G."/>
            <person name="Minhas B.F."/>
            <person name="Wilson L."/>
            <person name="Rayamajhi N."/>
            <person name="Vargas-Chacoff L."/>
            <person name="Catchen J.M."/>
        </authorList>
    </citation>
    <scope>NUCLEOTIDE SEQUENCE [LARGE SCALE GENOMIC DNA]</scope>
    <source>
        <strain evidence="2">JMC-PN-2008</strain>
    </source>
</reference>
<gene>
    <name evidence="2" type="ORF">PBY51_014533</name>
</gene>
<accession>A0AAN7WZX4</accession>
<dbReference type="AlphaFoldDB" id="A0AAN7WZX4"/>
<organism evidence="2 3">
    <name type="scientific">Eleginops maclovinus</name>
    <name type="common">Patagonian blennie</name>
    <name type="synonym">Eleginus maclovinus</name>
    <dbReference type="NCBI Taxonomy" id="56733"/>
    <lineage>
        <taxon>Eukaryota</taxon>
        <taxon>Metazoa</taxon>
        <taxon>Chordata</taxon>
        <taxon>Craniata</taxon>
        <taxon>Vertebrata</taxon>
        <taxon>Euteleostomi</taxon>
        <taxon>Actinopterygii</taxon>
        <taxon>Neopterygii</taxon>
        <taxon>Teleostei</taxon>
        <taxon>Neoteleostei</taxon>
        <taxon>Acanthomorphata</taxon>
        <taxon>Eupercaria</taxon>
        <taxon>Perciformes</taxon>
        <taxon>Notothenioidei</taxon>
        <taxon>Eleginopidae</taxon>
        <taxon>Eleginops</taxon>
    </lineage>
</organism>
<comment type="caution">
    <text evidence="2">The sequence shown here is derived from an EMBL/GenBank/DDBJ whole genome shotgun (WGS) entry which is preliminary data.</text>
</comment>
<feature type="region of interest" description="Disordered" evidence="1">
    <location>
        <begin position="73"/>
        <end position="102"/>
    </location>
</feature>